<dbReference type="SMART" id="SM00220">
    <property type="entry name" value="S_TKc"/>
    <property type="match status" value="1"/>
</dbReference>
<dbReference type="PANTHER" id="PTHR24056">
    <property type="entry name" value="CELL DIVISION PROTEIN KINASE"/>
    <property type="match status" value="1"/>
</dbReference>
<evidence type="ECO:0000256" key="14">
    <source>
        <dbReference type="PROSITE-ProRule" id="PRU10141"/>
    </source>
</evidence>
<comment type="caution">
    <text evidence="18">The sequence shown here is derived from an EMBL/GenBank/DDBJ whole genome shotgun (WGS) entry which is preliminary data.</text>
</comment>
<evidence type="ECO:0000256" key="12">
    <source>
        <dbReference type="ARBA" id="ARBA00047811"/>
    </source>
</evidence>
<dbReference type="EC" id="2.7.11.22" evidence="2"/>
<keyword evidence="3 15" id="KW-0723">Serine/threonine-protein kinase</keyword>
<dbReference type="PROSITE" id="PS50011">
    <property type="entry name" value="PROTEIN_KINASE_DOM"/>
    <property type="match status" value="1"/>
</dbReference>
<dbReference type="PROSITE" id="PS00108">
    <property type="entry name" value="PROTEIN_KINASE_ST"/>
    <property type="match status" value="1"/>
</dbReference>
<evidence type="ECO:0000259" key="17">
    <source>
        <dbReference type="PROSITE" id="PS50011"/>
    </source>
</evidence>
<keyword evidence="19" id="KW-1185">Reference proteome</keyword>
<gene>
    <name evidence="18" type="ORF">ACHAWO_004212</name>
</gene>
<evidence type="ECO:0000256" key="1">
    <source>
        <dbReference type="ARBA" id="ARBA00006485"/>
    </source>
</evidence>
<evidence type="ECO:0000256" key="9">
    <source>
        <dbReference type="ARBA" id="ARBA00039612"/>
    </source>
</evidence>
<dbReference type="SUPFAM" id="SSF56112">
    <property type="entry name" value="Protein kinase-like (PK-like)"/>
    <property type="match status" value="1"/>
</dbReference>
<dbReference type="FunFam" id="1.10.510.10:FF:000624">
    <property type="entry name" value="Mitogen-activated protein kinase"/>
    <property type="match status" value="1"/>
</dbReference>
<evidence type="ECO:0000256" key="16">
    <source>
        <dbReference type="SAM" id="MobiDB-lite"/>
    </source>
</evidence>
<comment type="catalytic activity">
    <reaction evidence="12">
        <text>L-threonyl-[protein] + ATP = O-phospho-L-threonyl-[protein] + ADP + H(+)</text>
        <dbReference type="Rhea" id="RHEA:46608"/>
        <dbReference type="Rhea" id="RHEA-COMP:11060"/>
        <dbReference type="Rhea" id="RHEA-COMP:11605"/>
        <dbReference type="ChEBI" id="CHEBI:15378"/>
        <dbReference type="ChEBI" id="CHEBI:30013"/>
        <dbReference type="ChEBI" id="CHEBI:30616"/>
        <dbReference type="ChEBI" id="CHEBI:61977"/>
        <dbReference type="ChEBI" id="CHEBI:456216"/>
        <dbReference type="EC" id="2.7.11.22"/>
    </reaction>
</comment>
<evidence type="ECO:0000256" key="4">
    <source>
        <dbReference type="ARBA" id="ARBA00022679"/>
    </source>
</evidence>
<dbReference type="Gene3D" id="3.30.200.20">
    <property type="entry name" value="Phosphorylase Kinase, domain 1"/>
    <property type="match status" value="1"/>
</dbReference>
<feature type="region of interest" description="Disordered" evidence="16">
    <location>
        <begin position="1"/>
        <end position="52"/>
    </location>
</feature>
<evidence type="ECO:0000256" key="6">
    <source>
        <dbReference type="ARBA" id="ARBA00022777"/>
    </source>
</evidence>
<feature type="compositionally biased region" description="Basic residues" evidence="16">
    <location>
        <begin position="1"/>
        <end position="11"/>
    </location>
</feature>
<dbReference type="InterPro" id="IPR000719">
    <property type="entry name" value="Prot_kinase_dom"/>
</dbReference>
<evidence type="ECO:0000313" key="19">
    <source>
        <dbReference type="Proteomes" id="UP001530400"/>
    </source>
</evidence>
<evidence type="ECO:0000256" key="13">
    <source>
        <dbReference type="ARBA" id="ARBA00048367"/>
    </source>
</evidence>
<name>A0ABD3R3J8_9STRA</name>
<feature type="domain" description="Protein kinase" evidence="17">
    <location>
        <begin position="76"/>
        <end position="389"/>
    </location>
</feature>
<organism evidence="18 19">
    <name type="scientific">Cyclotella atomus</name>
    <dbReference type="NCBI Taxonomy" id="382360"/>
    <lineage>
        <taxon>Eukaryota</taxon>
        <taxon>Sar</taxon>
        <taxon>Stramenopiles</taxon>
        <taxon>Ochrophyta</taxon>
        <taxon>Bacillariophyta</taxon>
        <taxon>Coscinodiscophyceae</taxon>
        <taxon>Thalassiosirophycidae</taxon>
        <taxon>Stephanodiscales</taxon>
        <taxon>Stephanodiscaceae</taxon>
        <taxon>Cyclotella</taxon>
    </lineage>
</organism>
<dbReference type="PANTHER" id="PTHR24056:SF107">
    <property type="entry name" value="CYCLIN-DEPENDENT KINASE 11A-RELATED"/>
    <property type="match status" value="1"/>
</dbReference>
<reference evidence="18 19" key="1">
    <citation type="submission" date="2024-10" db="EMBL/GenBank/DDBJ databases">
        <title>Updated reference genomes for cyclostephanoid diatoms.</title>
        <authorList>
            <person name="Roberts W.R."/>
            <person name="Alverson A.J."/>
        </authorList>
    </citation>
    <scope>NUCLEOTIDE SEQUENCE [LARGE SCALE GENOMIC DNA]</scope>
    <source>
        <strain evidence="18 19">AJA010-31</strain>
    </source>
</reference>
<evidence type="ECO:0000256" key="7">
    <source>
        <dbReference type="ARBA" id="ARBA00022840"/>
    </source>
</evidence>
<dbReference type="InterPro" id="IPR011009">
    <property type="entry name" value="Kinase-like_dom_sf"/>
</dbReference>
<comment type="similarity">
    <text evidence="1">Belongs to the protein kinase superfamily. CMGC Ser/Thr protein kinase family. CDC2/CDKX subfamily.</text>
</comment>
<accession>A0ABD3R3J8</accession>
<evidence type="ECO:0000256" key="5">
    <source>
        <dbReference type="ARBA" id="ARBA00022741"/>
    </source>
</evidence>
<dbReference type="GO" id="GO:0004693">
    <property type="term" value="F:cyclin-dependent protein serine/threonine kinase activity"/>
    <property type="evidence" value="ECO:0007669"/>
    <property type="project" value="UniProtKB-EC"/>
</dbReference>
<evidence type="ECO:0000256" key="8">
    <source>
        <dbReference type="ARBA" id="ARBA00038543"/>
    </source>
</evidence>
<feature type="compositionally biased region" description="Low complexity" evidence="16">
    <location>
        <begin position="35"/>
        <end position="49"/>
    </location>
</feature>
<dbReference type="GO" id="GO:0005524">
    <property type="term" value="F:ATP binding"/>
    <property type="evidence" value="ECO:0007669"/>
    <property type="project" value="UniProtKB-UniRule"/>
</dbReference>
<evidence type="ECO:0000256" key="11">
    <source>
        <dbReference type="ARBA" id="ARBA00042858"/>
    </source>
</evidence>
<dbReference type="Pfam" id="PF00069">
    <property type="entry name" value="Pkinase"/>
    <property type="match status" value="1"/>
</dbReference>
<comment type="subunit">
    <text evidence="8">May form a complex composed of at least the catalytic subunit CRK2 and a cyclin.</text>
</comment>
<evidence type="ECO:0000256" key="2">
    <source>
        <dbReference type="ARBA" id="ARBA00012425"/>
    </source>
</evidence>
<dbReference type="FunFam" id="3.30.200.20:FF:000124">
    <property type="entry name" value="Cyclin-dependent kinase 4"/>
    <property type="match status" value="1"/>
</dbReference>
<comment type="catalytic activity">
    <reaction evidence="13">
        <text>L-seryl-[protein] + ATP = O-phospho-L-seryl-[protein] + ADP + H(+)</text>
        <dbReference type="Rhea" id="RHEA:17989"/>
        <dbReference type="Rhea" id="RHEA-COMP:9863"/>
        <dbReference type="Rhea" id="RHEA-COMP:11604"/>
        <dbReference type="ChEBI" id="CHEBI:15378"/>
        <dbReference type="ChEBI" id="CHEBI:29999"/>
        <dbReference type="ChEBI" id="CHEBI:30616"/>
        <dbReference type="ChEBI" id="CHEBI:83421"/>
        <dbReference type="ChEBI" id="CHEBI:456216"/>
        <dbReference type="EC" id="2.7.11.22"/>
    </reaction>
</comment>
<dbReference type="Proteomes" id="UP001530400">
    <property type="component" value="Unassembled WGS sequence"/>
</dbReference>
<sequence>MNHKIIIKRKRKDVDPIATESNSPKPHKKRQGEDSSNSSAAAPSKHAPSWTRTNCTSLIPTSKFIYGQCPDVSSRYEKICRIGEGTYGVVYKARDKITKEIVALKRCLPHHEASDGFPLTTLREITLLRELQDEGRNNGIVILHDVAVSSSRSGVFLIFEYAQHDLATLIDHYYKEHNCSPFRESEVKRLMIQLLGALHFLHSRHVLHRDLKLSNLLYNHRGELRVADFGLARRVGGEYVGDGCRDSRRKNCCLTPKVVSLWYRPPELLFGSEYYDMSVDNWGAGCSMGELLLGKPLMNGKNEMDQVQKMFDFLGPPSSDDWPELKDLPLLKDGSVEIPKRRHVQTGRHMFDILRSWRSTSGIQLLSGLLKYNPRERWTADQAFNSNYFTELPAPTPLSLMPTFPTKHK</sequence>
<proteinExistence type="inferred from homology"/>
<dbReference type="InterPro" id="IPR008271">
    <property type="entry name" value="Ser/Thr_kinase_AS"/>
</dbReference>
<keyword evidence="6" id="KW-0418">Kinase</keyword>
<dbReference type="InterPro" id="IPR050108">
    <property type="entry name" value="CDK"/>
</dbReference>
<evidence type="ECO:0000256" key="15">
    <source>
        <dbReference type="RuleBase" id="RU000304"/>
    </source>
</evidence>
<dbReference type="PROSITE" id="PS00107">
    <property type="entry name" value="PROTEIN_KINASE_ATP"/>
    <property type="match status" value="1"/>
</dbReference>
<keyword evidence="7 14" id="KW-0067">ATP-binding</keyword>
<keyword evidence="4" id="KW-0808">Transferase</keyword>
<protein>
    <recommendedName>
        <fullName evidence="9">Cyclin-dependent kinase 2 homolog</fullName>
        <ecNumber evidence="2">2.7.11.22</ecNumber>
    </recommendedName>
    <alternativeName>
        <fullName evidence="10">Cell division control protein 2 homolog</fullName>
    </alternativeName>
    <alternativeName>
        <fullName evidence="11">cdc2-related kinase 2</fullName>
    </alternativeName>
</protein>
<evidence type="ECO:0000313" key="18">
    <source>
        <dbReference type="EMBL" id="KAL3805451.1"/>
    </source>
</evidence>
<evidence type="ECO:0000256" key="3">
    <source>
        <dbReference type="ARBA" id="ARBA00022527"/>
    </source>
</evidence>
<dbReference type="EMBL" id="JALLPJ020000004">
    <property type="protein sequence ID" value="KAL3805451.1"/>
    <property type="molecule type" value="Genomic_DNA"/>
</dbReference>
<evidence type="ECO:0000256" key="10">
    <source>
        <dbReference type="ARBA" id="ARBA00041902"/>
    </source>
</evidence>
<feature type="binding site" evidence="14">
    <location>
        <position position="105"/>
    </location>
    <ligand>
        <name>ATP</name>
        <dbReference type="ChEBI" id="CHEBI:30616"/>
    </ligand>
</feature>
<dbReference type="AlphaFoldDB" id="A0ABD3R3J8"/>
<dbReference type="Gene3D" id="1.10.510.10">
    <property type="entry name" value="Transferase(Phosphotransferase) domain 1"/>
    <property type="match status" value="1"/>
</dbReference>
<keyword evidence="5 14" id="KW-0547">Nucleotide-binding</keyword>
<dbReference type="InterPro" id="IPR017441">
    <property type="entry name" value="Protein_kinase_ATP_BS"/>
</dbReference>